<dbReference type="SUPFAM" id="SSF49842">
    <property type="entry name" value="TNF-like"/>
    <property type="match status" value="1"/>
</dbReference>
<evidence type="ECO:0000259" key="4">
    <source>
        <dbReference type="PROSITE" id="PS50871"/>
    </source>
</evidence>
<sequence length="206" mass="22541">MPQHVYNCGKSNKSYFICCWLQDKMYWLLLTTVLVFIDCVTVKGGCSGCSDTCQMYNELKAEIDDLKAARIPVAFYAYLSANLAISSVSTHSIIKYDVVDLNLGNGYDASSGQFTAPSDGLYVIHITTGARDSSHAVVELISNGVIKDITWADSMNHPDRTVATTVTPLDLRKGDKVNARIGSYKGGAVLESTNFIRCSFSGFKLH</sequence>
<dbReference type="PRINTS" id="PR00007">
    <property type="entry name" value="COMPLEMNTC1Q"/>
</dbReference>
<evidence type="ECO:0000313" key="6">
    <source>
        <dbReference type="Proteomes" id="UP000596742"/>
    </source>
</evidence>
<dbReference type="Proteomes" id="UP000596742">
    <property type="component" value="Unassembled WGS sequence"/>
</dbReference>
<dbReference type="PROSITE" id="PS50871">
    <property type="entry name" value="C1Q"/>
    <property type="match status" value="1"/>
</dbReference>
<protein>
    <recommendedName>
        <fullName evidence="4">C1q domain-containing protein</fullName>
    </recommendedName>
</protein>
<dbReference type="InterPro" id="IPR001073">
    <property type="entry name" value="C1q_dom"/>
</dbReference>
<dbReference type="AlphaFoldDB" id="A0A8B6FMD0"/>
<dbReference type="PANTHER" id="PTHR22923">
    <property type="entry name" value="CEREBELLIN-RELATED"/>
    <property type="match status" value="1"/>
</dbReference>
<dbReference type="GO" id="GO:0005576">
    <property type="term" value="C:extracellular region"/>
    <property type="evidence" value="ECO:0007669"/>
    <property type="project" value="UniProtKB-SubCell"/>
</dbReference>
<dbReference type="InterPro" id="IPR050822">
    <property type="entry name" value="Cerebellin_Synaptic_Org"/>
</dbReference>
<gene>
    <name evidence="5" type="ORF">MGAL_10B063850</name>
</gene>
<name>A0A8B6FMD0_MYTGA</name>
<keyword evidence="2" id="KW-0964">Secreted</keyword>
<keyword evidence="3" id="KW-0732">Signal</keyword>
<comment type="caution">
    <text evidence="5">The sequence shown here is derived from an EMBL/GenBank/DDBJ whole genome shotgun (WGS) entry which is preliminary data.</text>
</comment>
<accession>A0A8B6FMD0</accession>
<evidence type="ECO:0000256" key="2">
    <source>
        <dbReference type="ARBA" id="ARBA00022525"/>
    </source>
</evidence>
<dbReference type="InterPro" id="IPR008983">
    <property type="entry name" value="Tumour_necrosis_fac-like_dom"/>
</dbReference>
<dbReference type="EMBL" id="UYJE01007076">
    <property type="protein sequence ID" value="VDI51549.1"/>
    <property type="molecule type" value="Genomic_DNA"/>
</dbReference>
<keyword evidence="6" id="KW-1185">Reference proteome</keyword>
<proteinExistence type="predicted"/>
<dbReference type="OrthoDB" id="6141606at2759"/>
<evidence type="ECO:0000313" key="5">
    <source>
        <dbReference type="EMBL" id="VDI51549.1"/>
    </source>
</evidence>
<reference evidence="5" key="1">
    <citation type="submission" date="2018-11" db="EMBL/GenBank/DDBJ databases">
        <authorList>
            <person name="Alioto T."/>
            <person name="Alioto T."/>
        </authorList>
    </citation>
    <scope>NUCLEOTIDE SEQUENCE</scope>
</reference>
<dbReference type="SMART" id="SM00110">
    <property type="entry name" value="C1Q"/>
    <property type="match status" value="1"/>
</dbReference>
<organism evidence="5 6">
    <name type="scientific">Mytilus galloprovincialis</name>
    <name type="common">Mediterranean mussel</name>
    <dbReference type="NCBI Taxonomy" id="29158"/>
    <lineage>
        <taxon>Eukaryota</taxon>
        <taxon>Metazoa</taxon>
        <taxon>Spiralia</taxon>
        <taxon>Lophotrochozoa</taxon>
        <taxon>Mollusca</taxon>
        <taxon>Bivalvia</taxon>
        <taxon>Autobranchia</taxon>
        <taxon>Pteriomorphia</taxon>
        <taxon>Mytilida</taxon>
        <taxon>Mytiloidea</taxon>
        <taxon>Mytilidae</taxon>
        <taxon>Mytilinae</taxon>
        <taxon>Mytilus</taxon>
    </lineage>
</organism>
<comment type="subcellular location">
    <subcellularLocation>
        <location evidence="1">Secreted</location>
    </subcellularLocation>
</comment>
<evidence type="ECO:0000256" key="1">
    <source>
        <dbReference type="ARBA" id="ARBA00004613"/>
    </source>
</evidence>
<dbReference type="PANTHER" id="PTHR22923:SF116">
    <property type="entry name" value="C1Q DOMAIN-CONTAINING PROTEIN"/>
    <property type="match status" value="1"/>
</dbReference>
<feature type="domain" description="C1q" evidence="4">
    <location>
        <begin position="68"/>
        <end position="206"/>
    </location>
</feature>
<evidence type="ECO:0000256" key="3">
    <source>
        <dbReference type="ARBA" id="ARBA00022729"/>
    </source>
</evidence>
<dbReference type="Pfam" id="PF00386">
    <property type="entry name" value="C1q"/>
    <property type="match status" value="1"/>
</dbReference>
<dbReference type="Gene3D" id="2.60.120.40">
    <property type="match status" value="1"/>
</dbReference>